<evidence type="ECO:0008006" key="3">
    <source>
        <dbReference type="Google" id="ProtNLM"/>
    </source>
</evidence>
<dbReference type="CDD" id="cd02970">
    <property type="entry name" value="PRX_like2"/>
    <property type="match status" value="1"/>
</dbReference>
<name>A0A8H5M0J8_9AGAR</name>
<dbReference type="InterPro" id="IPR036249">
    <property type="entry name" value="Thioredoxin-like_sf"/>
</dbReference>
<dbReference type="OrthoDB" id="40334at2759"/>
<gene>
    <name evidence="1" type="ORF">D9615_008488</name>
</gene>
<dbReference type="InterPro" id="IPR032801">
    <property type="entry name" value="PXL2A/B/C"/>
</dbReference>
<sequence length="229" mass="24530">MNMATTTESAALAISDGGTIAAASKLEILDVKGNKVAFGSIFESQKTIVVFIRHFFCGSCQAYVERLASVPQQALEKADAKIVIVGCGEWNPIQSYAGKSALLLPVLSPGYSDVLHPETTQFHGPIYADPSRALYHALGMNIEKLEGTPAGQERRGYLTKGAFVNAMQSIWKGPLKHPSLIGKQGNISQLGGDFVLGPGPQCTFASRMQHTEDHIEVRDLMKKAGVDAG</sequence>
<evidence type="ECO:0000313" key="2">
    <source>
        <dbReference type="Proteomes" id="UP000565441"/>
    </source>
</evidence>
<organism evidence="1 2">
    <name type="scientific">Tricholomella constricta</name>
    <dbReference type="NCBI Taxonomy" id="117010"/>
    <lineage>
        <taxon>Eukaryota</taxon>
        <taxon>Fungi</taxon>
        <taxon>Dikarya</taxon>
        <taxon>Basidiomycota</taxon>
        <taxon>Agaricomycotina</taxon>
        <taxon>Agaricomycetes</taxon>
        <taxon>Agaricomycetidae</taxon>
        <taxon>Agaricales</taxon>
        <taxon>Tricholomatineae</taxon>
        <taxon>Lyophyllaceae</taxon>
        <taxon>Tricholomella</taxon>
    </lineage>
</organism>
<protein>
    <recommendedName>
        <fullName evidence="3">Thioredoxin-like protein AAED1</fullName>
    </recommendedName>
</protein>
<dbReference type="Pfam" id="PF13911">
    <property type="entry name" value="AhpC-TSA_2"/>
    <property type="match status" value="1"/>
</dbReference>
<dbReference type="Proteomes" id="UP000565441">
    <property type="component" value="Unassembled WGS sequence"/>
</dbReference>
<comment type="caution">
    <text evidence="1">The sequence shown here is derived from an EMBL/GenBank/DDBJ whole genome shotgun (WGS) entry which is preliminary data.</text>
</comment>
<accession>A0A8H5M0J8</accession>
<dbReference type="EMBL" id="JAACJP010000029">
    <property type="protein sequence ID" value="KAF5376209.1"/>
    <property type="molecule type" value="Genomic_DNA"/>
</dbReference>
<dbReference type="Gene3D" id="3.40.30.10">
    <property type="entry name" value="Glutaredoxin"/>
    <property type="match status" value="1"/>
</dbReference>
<dbReference type="PANTHER" id="PTHR28630:SF3">
    <property type="entry name" value="PEROXIREDOXIN-LIKE 2C"/>
    <property type="match status" value="1"/>
</dbReference>
<dbReference type="AlphaFoldDB" id="A0A8H5M0J8"/>
<dbReference type="PANTHER" id="PTHR28630">
    <property type="match status" value="1"/>
</dbReference>
<proteinExistence type="predicted"/>
<evidence type="ECO:0000313" key="1">
    <source>
        <dbReference type="EMBL" id="KAF5376209.1"/>
    </source>
</evidence>
<reference evidence="1 2" key="1">
    <citation type="journal article" date="2020" name="ISME J.">
        <title>Uncovering the hidden diversity of litter-decomposition mechanisms in mushroom-forming fungi.</title>
        <authorList>
            <person name="Floudas D."/>
            <person name="Bentzer J."/>
            <person name="Ahren D."/>
            <person name="Johansson T."/>
            <person name="Persson P."/>
            <person name="Tunlid A."/>
        </authorList>
    </citation>
    <scope>NUCLEOTIDE SEQUENCE [LARGE SCALE GENOMIC DNA]</scope>
    <source>
        <strain evidence="1 2">CBS 661.87</strain>
    </source>
</reference>
<keyword evidence="2" id="KW-1185">Reference proteome</keyword>
<dbReference type="SUPFAM" id="SSF52833">
    <property type="entry name" value="Thioredoxin-like"/>
    <property type="match status" value="1"/>
</dbReference>